<dbReference type="InterPro" id="IPR040437">
    <property type="entry name" value="F10E9.3-like"/>
</dbReference>
<dbReference type="Proteomes" id="UP000095282">
    <property type="component" value="Unplaced"/>
</dbReference>
<protein>
    <submittedName>
        <fullName evidence="3">Flocculation protein FLO11-like</fullName>
    </submittedName>
</protein>
<name>A0A1I7TA41_9PELO</name>
<dbReference type="PANTHER" id="PTHR36953">
    <property type="entry name" value="PROTEIN CBG07386-RELATED"/>
    <property type="match status" value="1"/>
</dbReference>
<feature type="region of interest" description="Disordered" evidence="1">
    <location>
        <begin position="169"/>
        <end position="213"/>
    </location>
</feature>
<evidence type="ECO:0000313" key="2">
    <source>
        <dbReference type="Proteomes" id="UP000095282"/>
    </source>
</evidence>
<dbReference type="PANTHER" id="PTHR36953:SF2">
    <property type="entry name" value="PROTEIN CBG16638"/>
    <property type="match status" value="1"/>
</dbReference>
<feature type="compositionally biased region" description="Basic and acidic residues" evidence="1">
    <location>
        <begin position="16"/>
        <end position="33"/>
    </location>
</feature>
<proteinExistence type="predicted"/>
<evidence type="ECO:0000256" key="1">
    <source>
        <dbReference type="SAM" id="MobiDB-lite"/>
    </source>
</evidence>
<sequence>MANRPRRGVAAAAAALKKEKEMKKEVKEEAKVVEDEENDVQLIEDDDDDDGPPPLEREQSCGENEDTDGELKEEDVDSSPKESQDAKCDSLNLLEALSCVFSADGDSSKSNKKPRGSPSNNDSITSEFLSASLQSLRGTKSLSLNKTPLSTPSVSSNSSIRLIPLRESGMSSGIGTRKHGVPPPLPKSLQSLASNNTYTPAGGVGSNTSLGPARIIEKRNRDMENLKRTSLSAYNGGEKFPKIAKFSSNLSGASSSTSTTAADVHSMLRNQSPVRMQVTVGGDHKYSNGDSLQETMEMASAQKESIGSIMKSSSNQSLLLGSMIMNGLNTLRNTDDYHKFSGDLFDLLAKYNIQ</sequence>
<feature type="compositionally biased region" description="Acidic residues" evidence="1">
    <location>
        <begin position="34"/>
        <end position="51"/>
    </location>
</feature>
<dbReference type="AlphaFoldDB" id="A0A1I7TA41"/>
<evidence type="ECO:0000313" key="3">
    <source>
        <dbReference type="WBParaSite" id="Csp11.Scaffold561.g3912.t1"/>
    </source>
</evidence>
<keyword evidence="2" id="KW-1185">Reference proteome</keyword>
<accession>A0A1I7TA41</accession>
<feature type="compositionally biased region" description="Basic and acidic residues" evidence="1">
    <location>
        <begin position="78"/>
        <end position="88"/>
    </location>
</feature>
<feature type="compositionally biased region" description="Acidic residues" evidence="1">
    <location>
        <begin position="63"/>
        <end position="77"/>
    </location>
</feature>
<feature type="compositionally biased region" description="Polar residues" evidence="1">
    <location>
        <begin position="188"/>
        <end position="199"/>
    </location>
</feature>
<dbReference type="eggNOG" id="ENOG502TGHI">
    <property type="taxonomic scope" value="Eukaryota"/>
</dbReference>
<reference evidence="3" key="1">
    <citation type="submission" date="2016-11" db="UniProtKB">
        <authorList>
            <consortium name="WormBaseParasite"/>
        </authorList>
    </citation>
    <scope>IDENTIFICATION</scope>
</reference>
<organism evidence="2 3">
    <name type="scientific">Caenorhabditis tropicalis</name>
    <dbReference type="NCBI Taxonomy" id="1561998"/>
    <lineage>
        <taxon>Eukaryota</taxon>
        <taxon>Metazoa</taxon>
        <taxon>Ecdysozoa</taxon>
        <taxon>Nematoda</taxon>
        <taxon>Chromadorea</taxon>
        <taxon>Rhabditida</taxon>
        <taxon>Rhabditina</taxon>
        <taxon>Rhabditomorpha</taxon>
        <taxon>Rhabditoidea</taxon>
        <taxon>Rhabditidae</taxon>
        <taxon>Peloderinae</taxon>
        <taxon>Caenorhabditis</taxon>
    </lineage>
</organism>
<feature type="region of interest" description="Disordered" evidence="1">
    <location>
        <begin position="103"/>
        <end position="125"/>
    </location>
</feature>
<dbReference type="WBParaSite" id="Csp11.Scaffold561.g3912.t1">
    <property type="protein sequence ID" value="Csp11.Scaffold561.g3912.t1"/>
    <property type="gene ID" value="Csp11.Scaffold561.g3912"/>
</dbReference>
<feature type="region of interest" description="Disordered" evidence="1">
    <location>
        <begin position="1"/>
        <end position="88"/>
    </location>
</feature>